<keyword evidence="2" id="KW-1185">Reference proteome</keyword>
<gene>
    <name evidence="1" type="ORF">Ari01nite_47280</name>
</gene>
<protein>
    <submittedName>
        <fullName evidence="1">Uncharacterized protein</fullName>
    </submittedName>
</protein>
<organism evidence="1 2">
    <name type="scientific">Paractinoplanes rishiriensis</name>
    <dbReference type="NCBI Taxonomy" id="1050105"/>
    <lineage>
        <taxon>Bacteria</taxon>
        <taxon>Bacillati</taxon>
        <taxon>Actinomycetota</taxon>
        <taxon>Actinomycetes</taxon>
        <taxon>Micromonosporales</taxon>
        <taxon>Micromonosporaceae</taxon>
        <taxon>Paractinoplanes</taxon>
    </lineage>
</organism>
<sequence length="169" mass="18400">MDSDVRALVAEVDRRLKDEGQQPVDLSDPDWMNKLRAWQPPADGVAALSALLDAYRSGSDQTRAEVRDLLRAHPSFRNRIHLPRDWTTEAEFRRRLLAVSAADQGNDARDVMLSLRDLVARAAALGIDPAPALRDAAALSSDVDHYGMGSMRQLLAGCLPAGNQGNSAS</sequence>
<reference evidence="1" key="1">
    <citation type="submission" date="2021-01" db="EMBL/GenBank/DDBJ databases">
        <title>Whole genome shotgun sequence of Actinoplanes rishiriensis NBRC 108556.</title>
        <authorList>
            <person name="Komaki H."/>
            <person name="Tamura T."/>
        </authorList>
    </citation>
    <scope>NUCLEOTIDE SEQUENCE</scope>
    <source>
        <strain evidence="1">NBRC 108556</strain>
    </source>
</reference>
<dbReference type="EMBL" id="BOMV01000055">
    <property type="protein sequence ID" value="GIE97263.1"/>
    <property type="molecule type" value="Genomic_DNA"/>
</dbReference>
<name>A0A919K258_9ACTN</name>
<evidence type="ECO:0000313" key="1">
    <source>
        <dbReference type="EMBL" id="GIE97263.1"/>
    </source>
</evidence>
<dbReference type="RefSeq" id="WP_203784031.1">
    <property type="nucleotide sequence ID" value="NZ_BOMV01000055.1"/>
</dbReference>
<proteinExistence type="predicted"/>
<evidence type="ECO:0000313" key="2">
    <source>
        <dbReference type="Proteomes" id="UP000636960"/>
    </source>
</evidence>
<comment type="caution">
    <text evidence="1">The sequence shown here is derived from an EMBL/GenBank/DDBJ whole genome shotgun (WGS) entry which is preliminary data.</text>
</comment>
<dbReference type="AlphaFoldDB" id="A0A919K258"/>
<accession>A0A919K258</accession>
<dbReference type="Proteomes" id="UP000636960">
    <property type="component" value="Unassembled WGS sequence"/>
</dbReference>